<dbReference type="EMBL" id="JBHSCN010000002">
    <property type="protein sequence ID" value="MFC4241949.1"/>
    <property type="molecule type" value="Genomic_DNA"/>
</dbReference>
<evidence type="ECO:0000259" key="1">
    <source>
        <dbReference type="Pfam" id="PF01636"/>
    </source>
</evidence>
<dbReference type="InterPro" id="IPR002575">
    <property type="entry name" value="Aminoglycoside_PTrfase"/>
</dbReference>
<dbReference type="Gene3D" id="3.90.1200.10">
    <property type="match status" value="1"/>
</dbReference>
<reference evidence="3" key="1">
    <citation type="journal article" date="2019" name="Int. J. Syst. Evol. Microbiol.">
        <title>The Global Catalogue of Microorganisms (GCM) 10K type strain sequencing project: providing services to taxonomists for standard genome sequencing and annotation.</title>
        <authorList>
            <consortium name="The Broad Institute Genomics Platform"/>
            <consortium name="The Broad Institute Genome Sequencing Center for Infectious Disease"/>
            <person name="Wu L."/>
            <person name="Ma J."/>
        </authorList>
    </citation>
    <scope>NUCLEOTIDE SEQUENCE [LARGE SCALE GENOMIC DNA]</scope>
    <source>
        <strain evidence="3">CGMCC 1.10363</strain>
    </source>
</reference>
<dbReference type="Proteomes" id="UP001595900">
    <property type="component" value="Unassembled WGS sequence"/>
</dbReference>
<name>A0ABV8Q3I3_9MICO</name>
<comment type="caution">
    <text evidence="2">The sequence shown here is derived from an EMBL/GenBank/DDBJ whole genome shotgun (WGS) entry which is preliminary data.</text>
</comment>
<dbReference type="RefSeq" id="WP_390226721.1">
    <property type="nucleotide sequence ID" value="NZ_JBHSCN010000002.1"/>
</dbReference>
<evidence type="ECO:0000313" key="3">
    <source>
        <dbReference type="Proteomes" id="UP001595900"/>
    </source>
</evidence>
<dbReference type="PANTHER" id="PTHR21310:SF42">
    <property type="entry name" value="BIFUNCTIONAL AAC_APH"/>
    <property type="match status" value="1"/>
</dbReference>
<dbReference type="PANTHER" id="PTHR21310">
    <property type="entry name" value="AMINOGLYCOSIDE PHOSPHOTRANSFERASE-RELATED-RELATED"/>
    <property type="match status" value="1"/>
</dbReference>
<protein>
    <submittedName>
        <fullName evidence="2">Aminoglycoside phosphotransferase family protein</fullName>
        <ecNumber evidence="2">2.7.-.-</ecNumber>
    </submittedName>
</protein>
<keyword evidence="3" id="KW-1185">Reference proteome</keyword>
<dbReference type="EC" id="2.7.-.-" evidence="2"/>
<dbReference type="CDD" id="cd05155">
    <property type="entry name" value="APH_ChoK_like_1"/>
    <property type="match status" value="1"/>
</dbReference>
<dbReference type="Gene3D" id="3.30.200.20">
    <property type="entry name" value="Phosphorylase Kinase, domain 1"/>
    <property type="match status" value="1"/>
</dbReference>
<dbReference type="InterPro" id="IPR011009">
    <property type="entry name" value="Kinase-like_dom_sf"/>
</dbReference>
<dbReference type="SUPFAM" id="SSF56112">
    <property type="entry name" value="Protein kinase-like (PK-like)"/>
    <property type="match status" value="1"/>
</dbReference>
<accession>A0ABV8Q3I3</accession>
<gene>
    <name evidence="2" type="ORF">ACFOYW_01075</name>
</gene>
<keyword evidence="2" id="KW-0808">Transferase</keyword>
<proteinExistence type="predicted"/>
<feature type="domain" description="Aminoglycoside phosphotransferase" evidence="1">
    <location>
        <begin position="36"/>
        <end position="257"/>
    </location>
</feature>
<evidence type="ECO:0000313" key="2">
    <source>
        <dbReference type="EMBL" id="MFC4241949.1"/>
    </source>
</evidence>
<sequence length="292" mass="31957">MHPHQIDVTTADVRRLLGQQFPEWAELPIEPVPSYGTTNAMFRVGDDMVARLPFIPGDGVDVRAEAATLERLHGRLPTAIPRVCAVGEPATPYPYSWSVLSWVPGEMPVPEHLRDPEGFVDDLVGFLERLRALATGAAPRAQRSGPLAPLAEPVAGAIDELGDDFDLPLLHALWHDALAAPAWHGSPVWVHADLLPSNLLVDEQGRLCGVLDWAAAGWGEPSCELLAAWNVFPAAAREVFRDRLDVDDAQWRRGRGWAVAQAALALPYYRNTNPGMVEMATRALRALEQESV</sequence>
<dbReference type="GO" id="GO:0016740">
    <property type="term" value="F:transferase activity"/>
    <property type="evidence" value="ECO:0007669"/>
    <property type="project" value="UniProtKB-KW"/>
</dbReference>
<dbReference type="InterPro" id="IPR051678">
    <property type="entry name" value="AGP_Transferase"/>
</dbReference>
<dbReference type="Pfam" id="PF01636">
    <property type="entry name" value="APH"/>
    <property type="match status" value="1"/>
</dbReference>
<organism evidence="2 3">
    <name type="scientific">Gryllotalpicola reticulitermitis</name>
    <dbReference type="NCBI Taxonomy" id="1184153"/>
    <lineage>
        <taxon>Bacteria</taxon>
        <taxon>Bacillati</taxon>
        <taxon>Actinomycetota</taxon>
        <taxon>Actinomycetes</taxon>
        <taxon>Micrococcales</taxon>
        <taxon>Microbacteriaceae</taxon>
        <taxon>Gryllotalpicola</taxon>
    </lineage>
</organism>